<gene>
    <name evidence="3" type="ORF">CQA66_05995</name>
</gene>
<keyword evidence="1 3" id="KW-0808">Transferase</keyword>
<dbReference type="Gene3D" id="3.40.50.300">
    <property type="entry name" value="P-loop containing nucleotide triphosphate hydrolases"/>
    <property type="match status" value="1"/>
</dbReference>
<keyword evidence="3" id="KW-0418">Kinase</keyword>
<evidence type="ECO:0000259" key="2">
    <source>
        <dbReference type="Pfam" id="PF01583"/>
    </source>
</evidence>
<sequence length="177" mass="19843">MLNGNGLVIWINGLSGSGKSTIGQALHQKIAKTLKNVVYLDGDVLRSILGHFAYDKIGRINMAKKRADLAHYLSQQGIIVIVTTISMFKEVYEYNANLFKHFLHVYVQCDIHELIARDQKSIYSSFLEGKIRQVVGMDIAYDVPPLNDGMSLVIDNNKRECLEQKVDSILSCLDING</sequence>
<dbReference type="EMBL" id="NXLW01000010">
    <property type="protein sequence ID" value="RDU71678.1"/>
    <property type="molecule type" value="Genomic_DNA"/>
</dbReference>
<name>A0A3D8J2E5_9HELI</name>
<evidence type="ECO:0000313" key="4">
    <source>
        <dbReference type="Proteomes" id="UP000256424"/>
    </source>
</evidence>
<accession>A0A3D8J2E5</accession>
<dbReference type="InterPro" id="IPR050512">
    <property type="entry name" value="Sulf_AdTrans/APS_kinase"/>
</dbReference>
<proteinExistence type="predicted"/>
<dbReference type="GO" id="GO:0004020">
    <property type="term" value="F:adenylylsulfate kinase activity"/>
    <property type="evidence" value="ECO:0007669"/>
    <property type="project" value="UniProtKB-EC"/>
</dbReference>
<feature type="domain" description="APS kinase" evidence="2">
    <location>
        <begin position="6"/>
        <end position="145"/>
    </location>
</feature>
<dbReference type="GO" id="GO:0010134">
    <property type="term" value="P:sulfate assimilation via adenylyl sulfate reduction"/>
    <property type="evidence" value="ECO:0007669"/>
    <property type="project" value="TreeGrafter"/>
</dbReference>
<organism evidence="3 4">
    <name type="scientific">Helicobacter aurati</name>
    <dbReference type="NCBI Taxonomy" id="137778"/>
    <lineage>
        <taxon>Bacteria</taxon>
        <taxon>Pseudomonadati</taxon>
        <taxon>Campylobacterota</taxon>
        <taxon>Epsilonproteobacteria</taxon>
        <taxon>Campylobacterales</taxon>
        <taxon>Helicobacteraceae</taxon>
        <taxon>Helicobacter</taxon>
    </lineage>
</organism>
<evidence type="ECO:0000313" key="3">
    <source>
        <dbReference type="EMBL" id="RDU71678.1"/>
    </source>
</evidence>
<dbReference type="AlphaFoldDB" id="A0A3D8J2E5"/>
<dbReference type="Pfam" id="PF01583">
    <property type="entry name" value="APS_kinase"/>
    <property type="match status" value="1"/>
</dbReference>
<dbReference type="PANTHER" id="PTHR42700">
    <property type="entry name" value="SULFATE ADENYLYLTRANSFERASE"/>
    <property type="match status" value="1"/>
</dbReference>
<dbReference type="GO" id="GO:0019379">
    <property type="term" value="P:sulfate assimilation, phosphoadenylyl sulfate reduction by phosphoadenylyl-sulfate reductase (thioredoxin)"/>
    <property type="evidence" value="ECO:0007669"/>
    <property type="project" value="TreeGrafter"/>
</dbReference>
<dbReference type="NCBIfam" id="NF004041">
    <property type="entry name" value="PRK05541.1"/>
    <property type="match status" value="1"/>
</dbReference>
<comment type="caution">
    <text evidence="3">The sequence shown here is derived from an EMBL/GenBank/DDBJ whole genome shotgun (WGS) entry which is preliminary data.</text>
</comment>
<dbReference type="GO" id="GO:0004781">
    <property type="term" value="F:sulfate adenylyltransferase (ATP) activity"/>
    <property type="evidence" value="ECO:0007669"/>
    <property type="project" value="TreeGrafter"/>
</dbReference>
<evidence type="ECO:0000256" key="1">
    <source>
        <dbReference type="ARBA" id="ARBA00022679"/>
    </source>
</evidence>
<dbReference type="SUPFAM" id="SSF52540">
    <property type="entry name" value="P-loop containing nucleoside triphosphate hydrolases"/>
    <property type="match status" value="1"/>
</dbReference>
<dbReference type="PANTHER" id="PTHR42700:SF1">
    <property type="entry name" value="SULFATE ADENYLYLTRANSFERASE"/>
    <property type="match status" value="1"/>
</dbReference>
<dbReference type="EC" id="2.7.1.25" evidence="3"/>
<dbReference type="InterPro" id="IPR027417">
    <property type="entry name" value="P-loop_NTPase"/>
</dbReference>
<dbReference type="InterPro" id="IPR059117">
    <property type="entry name" value="APS_kinase_dom"/>
</dbReference>
<dbReference type="RefSeq" id="WP_104763465.1">
    <property type="nucleotide sequence ID" value="NZ_FZPM01000023.1"/>
</dbReference>
<dbReference type="Proteomes" id="UP000256424">
    <property type="component" value="Unassembled WGS sequence"/>
</dbReference>
<protein>
    <submittedName>
        <fullName evidence="3">Adenylyl-sulfate kinase</fullName>
        <ecNumber evidence="3">2.7.1.25</ecNumber>
    </submittedName>
</protein>
<keyword evidence="4" id="KW-1185">Reference proteome</keyword>
<dbReference type="OrthoDB" id="9804504at2"/>
<dbReference type="GO" id="GO:0005737">
    <property type="term" value="C:cytoplasm"/>
    <property type="evidence" value="ECO:0007669"/>
    <property type="project" value="TreeGrafter"/>
</dbReference>
<reference evidence="3 4" key="1">
    <citation type="submission" date="2018-04" db="EMBL/GenBank/DDBJ databases">
        <title>Novel Campyloabacter and Helicobacter Species and Strains.</title>
        <authorList>
            <person name="Mannion A.J."/>
            <person name="Shen Z."/>
            <person name="Fox J.G."/>
        </authorList>
    </citation>
    <scope>NUCLEOTIDE SEQUENCE [LARGE SCALE GENOMIC DNA]</scope>
    <source>
        <strain evidence="3 4">MIT 97-5075</strain>
    </source>
</reference>